<feature type="region of interest" description="Disordered" evidence="1">
    <location>
        <begin position="39"/>
        <end position="76"/>
    </location>
</feature>
<dbReference type="InterPro" id="IPR007730">
    <property type="entry name" value="SPOR-like_dom"/>
</dbReference>
<dbReference type="GO" id="GO:0042834">
    <property type="term" value="F:peptidoglycan binding"/>
    <property type="evidence" value="ECO:0007669"/>
    <property type="project" value="InterPro"/>
</dbReference>
<dbReference type="PROSITE" id="PS51724">
    <property type="entry name" value="SPOR"/>
    <property type="match status" value="1"/>
</dbReference>
<dbReference type="InterPro" id="IPR052521">
    <property type="entry name" value="Cell_div_SPOR-domain"/>
</dbReference>
<dbReference type="Gene3D" id="3.30.70.1070">
    <property type="entry name" value="Sporulation related repeat"/>
    <property type="match status" value="1"/>
</dbReference>
<dbReference type="PANTHER" id="PTHR38687">
    <property type="entry name" value="CELL DIVISION PROTEIN DEDD-RELATED"/>
    <property type="match status" value="1"/>
</dbReference>
<dbReference type="InterPro" id="IPR036680">
    <property type="entry name" value="SPOR-like_sf"/>
</dbReference>
<keyword evidence="5" id="KW-1185">Reference proteome</keyword>
<evidence type="ECO:0000313" key="4">
    <source>
        <dbReference type="EMBL" id="TXS95691.1"/>
    </source>
</evidence>
<dbReference type="Proteomes" id="UP000321039">
    <property type="component" value="Unassembled WGS sequence"/>
</dbReference>
<dbReference type="PANTHER" id="PTHR38687:SF1">
    <property type="entry name" value="CELL DIVISION PROTEIN DEDD"/>
    <property type="match status" value="1"/>
</dbReference>
<gene>
    <name evidence="4" type="ORF">FV139_07425</name>
</gene>
<dbReference type="AlphaFoldDB" id="A0A5C9A8Y9"/>
<feature type="domain" description="SPOR" evidence="3">
    <location>
        <begin position="131"/>
        <end position="210"/>
    </location>
</feature>
<dbReference type="Pfam" id="PF05036">
    <property type="entry name" value="SPOR"/>
    <property type="match status" value="1"/>
</dbReference>
<feature type="transmembrane region" description="Helical" evidence="2">
    <location>
        <begin position="9"/>
        <end position="28"/>
    </location>
</feature>
<evidence type="ECO:0000313" key="5">
    <source>
        <dbReference type="Proteomes" id="UP000321039"/>
    </source>
</evidence>
<dbReference type="GO" id="GO:0030428">
    <property type="term" value="C:cell septum"/>
    <property type="evidence" value="ECO:0007669"/>
    <property type="project" value="TreeGrafter"/>
</dbReference>
<evidence type="ECO:0000256" key="1">
    <source>
        <dbReference type="SAM" id="MobiDB-lite"/>
    </source>
</evidence>
<sequence>MNNVLKQRLVGALILVALGVVFWPIIFVEPESARQAPVVRMPPPPAIDTTPLASPDKVGLRGSPPLDADDGLAEPNLPAAPDANAVSVLVADAEPEAPEAEPAPAITPPDDKAIAARAREERPAQPEIDDQGIPVAWTLQVISVSRKEGADQTLQRLQAMGHKAYVKVAEVEGRKVFRVYVGPKFERARLDDIKADVDRQFGVKSMVRRYYP</sequence>
<keyword evidence="2" id="KW-1133">Transmembrane helix</keyword>
<organism evidence="4 5">
    <name type="scientific">Parahaliea maris</name>
    <dbReference type="NCBI Taxonomy" id="2716870"/>
    <lineage>
        <taxon>Bacteria</taxon>
        <taxon>Pseudomonadati</taxon>
        <taxon>Pseudomonadota</taxon>
        <taxon>Gammaproteobacteria</taxon>
        <taxon>Cellvibrionales</taxon>
        <taxon>Halieaceae</taxon>
        <taxon>Parahaliea</taxon>
    </lineage>
</organism>
<keyword evidence="2" id="KW-0812">Transmembrane</keyword>
<dbReference type="SUPFAM" id="SSF110997">
    <property type="entry name" value="Sporulation related repeat"/>
    <property type="match status" value="1"/>
</dbReference>
<keyword evidence="2" id="KW-0472">Membrane</keyword>
<name>A0A5C9A8Y9_9GAMM</name>
<reference evidence="4 5" key="1">
    <citation type="submission" date="2019-08" db="EMBL/GenBank/DDBJ databases">
        <title>Parahaliea maris sp. nov., isolated from the surface seawater.</title>
        <authorList>
            <person name="Liu Y."/>
        </authorList>
    </citation>
    <scope>NUCLEOTIDE SEQUENCE [LARGE SCALE GENOMIC DNA]</scope>
    <source>
        <strain evidence="4 5">HSLHS9</strain>
    </source>
</reference>
<evidence type="ECO:0000259" key="3">
    <source>
        <dbReference type="PROSITE" id="PS51724"/>
    </source>
</evidence>
<evidence type="ECO:0000256" key="2">
    <source>
        <dbReference type="SAM" id="Phobius"/>
    </source>
</evidence>
<comment type="caution">
    <text evidence="4">The sequence shown here is derived from an EMBL/GenBank/DDBJ whole genome shotgun (WGS) entry which is preliminary data.</text>
</comment>
<accession>A0A5C9A8Y9</accession>
<dbReference type="EMBL" id="VRZA01000002">
    <property type="protein sequence ID" value="TXS95691.1"/>
    <property type="molecule type" value="Genomic_DNA"/>
</dbReference>
<dbReference type="GO" id="GO:0032153">
    <property type="term" value="C:cell division site"/>
    <property type="evidence" value="ECO:0007669"/>
    <property type="project" value="TreeGrafter"/>
</dbReference>
<dbReference type="RefSeq" id="WP_148067630.1">
    <property type="nucleotide sequence ID" value="NZ_VRZA01000002.1"/>
</dbReference>
<proteinExistence type="predicted"/>
<dbReference type="GO" id="GO:0032506">
    <property type="term" value="P:cytokinetic process"/>
    <property type="evidence" value="ECO:0007669"/>
    <property type="project" value="TreeGrafter"/>
</dbReference>
<protein>
    <recommendedName>
        <fullName evidence="3">SPOR domain-containing protein</fullName>
    </recommendedName>
</protein>